<dbReference type="GeneID" id="83015997"/>
<feature type="transmembrane region" description="Helical" evidence="1">
    <location>
        <begin position="70"/>
        <end position="89"/>
    </location>
</feature>
<accession>A0A412FWX1</accession>
<keyword evidence="1" id="KW-0812">Transmembrane</keyword>
<gene>
    <name evidence="2" type="ORF">DWY25_11395</name>
</gene>
<proteinExistence type="predicted"/>
<dbReference type="EMBL" id="QRUP01000014">
    <property type="protein sequence ID" value="RGR72663.1"/>
    <property type="molecule type" value="Genomic_DNA"/>
</dbReference>
<dbReference type="AlphaFoldDB" id="A0A412FWX1"/>
<keyword evidence="3" id="KW-1185">Reference proteome</keyword>
<keyword evidence="1" id="KW-0472">Membrane</keyword>
<feature type="transmembrane region" description="Helical" evidence="1">
    <location>
        <begin position="41"/>
        <end position="58"/>
    </location>
</feature>
<keyword evidence="1" id="KW-1133">Transmembrane helix</keyword>
<name>A0A412FWX1_9FIRM</name>
<evidence type="ECO:0000256" key="1">
    <source>
        <dbReference type="SAM" id="Phobius"/>
    </source>
</evidence>
<evidence type="ECO:0000313" key="2">
    <source>
        <dbReference type="EMBL" id="RGR72663.1"/>
    </source>
</evidence>
<dbReference type="RefSeq" id="WP_117895341.1">
    <property type="nucleotide sequence ID" value="NZ_CABJCV010000014.1"/>
</dbReference>
<protein>
    <submittedName>
        <fullName evidence="2">Uncharacterized protein</fullName>
    </submittedName>
</protein>
<reference evidence="2 3" key="1">
    <citation type="submission" date="2018-08" db="EMBL/GenBank/DDBJ databases">
        <title>A genome reference for cultivated species of the human gut microbiota.</title>
        <authorList>
            <person name="Zou Y."/>
            <person name="Xue W."/>
            <person name="Luo G."/>
        </authorList>
    </citation>
    <scope>NUCLEOTIDE SEQUENCE [LARGE SCALE GENOMIC DNA]</scope>
    <source>
        <strain evidence="2 3">AF24-29</strain>
    </source>
</reference>
<organism evidence="2 3">
    <name type="scientific">Holdemania filiformis</name>
    <dbReference type="NCBI Taxonomy" id="61171"/>
    <lineage>
        <taxon>Bacteria</taxon>
        <taxon>Bacillati</taxon>
        <taxon>Bacillota</taxon>
        <taxon>Erysipelotrichia</taxon>
        <taxon>Erysipelotrichales</taxon>
        <taxon>Erysipelotrichaceae</taxon>
        <taxon>Holdemania</taxon>
    </lineage>
</organism>
<sequence length="133" mass="15433">MKKRKILILVIALILGFLIESTVLRFRNTMPFLGNILIKRVFLASIYPFIIGLLLFYDGETIRFNKKNRILVLTLLIIANVEPIFFWLIPNLIEVEEIYGAIPVYGWNRIEYLSPVLSMIAAYCASRPNEIEK</sequence>
<comment type="caution">
    <text evidence="2">The sequence shown here is derived from an EMBL/GenBank/DDBJ whole genome shotgun (WGS) entry which is preliminary data.</text>
</comment>
<dbReference type="Proteomes" id="UP000284178">
    <property type="component" value="Unassembled WGS sequence"/>
</dbReference>
<evidence type="ECO:0000313" key="3">
    <source>
        <dbReference type="Proteomes" id="UP000284178"/>
    </source>
</evidence>